<reference evidence="9" key="1">
    <citation type="submission" date="2016-12" db="EMBL/GenBank/DDBJ databases">
        <authorList>
            <person name="Meng X."/>
        </authorList>
    </citation>
    <scope>NUCLEOTIDE SEQUENCE [LARGE SCALE GENOMIC DNA]</scope>
    <source>
        <strain evidence="9">DSM 20732</strain>
    </source>
</reference>
<dbReference type="HAMAP" id="MF_00182">
    <property type="entry name" value="Formyl_trans"/>
    <property type="match status" value="1"/>
</dbReference>
<evidence type="ECO:0000256" key="1">
    <source>
        <dbReference type="ARBA" id="ARBA00010699"/>
    </source>
</evidence>
<protein>
    <recommendedName>
        <fullName evidence="2 5">Methionyl-tRNA formyltransferase</fullName>
        <ecNumber evidence="2 5">2.1.2.9</ecNumber>
    </recommendedName>
</protein>
<evidence type="ECO:0000256" key="3">
    <source>
        <dbReference type="ARBA" id="ARBA00022679"/>
    </source>
</evidence>
<comment type="function">
    <text evidence="5">Attaches a formyl group to the free amino group of methionyl-tRNA(fMet). The formyl group appears to play a dual role in the initiator identity of N-formylmethionyl-tRNA by promoting its recognition by IF2 and preventing the misappropriation of this tRNA by the elongation apparatus.</text>
</comment>
<dbReference type="GO" id="GO:0004479">
    <property type="term" value="F:methionyl-tRNA formyltransferase activity"/>
    <property type="evidence" value="ECO:0007669"/>
    <property type="project" value="UniProtKB-UniRule"/>
</dbReference>
<evidence type="ECO:0000256" key="4">
    <source>
        <dbReference type="ARBA" id="ARBA00022917"/>
    </source>
</evidence>
<dbReference type="AlphaFoldDB" id="A0A1Q5PYF3"/>
<dbReference type="GO" id="GO:0005829">
    <property type="term" value="C:cytosol"/>
    <property type="evidence" value="ECO:0007669"/>
    <property type="project" value="TreeGrafter"/>
</dbReference>
<keyword evidence="3 5" id="KW-0808">Transferase</keyword>
<dbReference type="EMBL" id="MQVS01000002">
    <property type="protein sequence ID" value="OKL52420.1"/>
    <property type="molecule type" value="Genomic_DNA"/>
</dbReference>
<dbReference type="InterPro" id="IPR005794">
    <property type="entry name" value="Fmt"/>
</dbReference>
<dbReference type="SUPFAM" id="SSF50486">
    <property type="entry name" value="FMT C-terminal domain-like"/>
    <property type="match status" value="1"/>
</dbReference>
<dbReference type="CDD" id="cd08646">
    <property type="entry name" value="FMT_core_Met-tRNA-FMT_N"/>
    <property type="match status" value="1"/>
</dbReference>
<keyword evidence="4 5" id="KW-0648">Protein biosynthesis</keyword>
<gene>
    <name evidence="5" type="primary">fmt</name>
    <name evidence="8" type="ORF">BSZ40_02805</name>
</gene>
<dbReference type="RefSeq" id="WP_073823100.1">
    <property type="nucleotide sequence ID" value="NZ_JAUNKL010000001.1"/>
</dbReference>
<dbReference type="InterPro" id="IPR011034">
    <property type="entry name" value="Formyl_transferase-like_C_sf"/>
</dbReference>
<dbReference type="Proteomes" id="UP000185612">
    <property type="component" value="Unassembled WGS sequence"/>
</dbReference>
<evidence type="ECO:0000313" key="9">
    <source>
        <dbReference type="Proteomes" id="UP000185612"/>
    </source>
</evidence>
<evidence type="ECO:0000259" key="6">
    <source>
        <dbReference type="Pfam" id="PF00551"/>
    </source>
</evidence>
<sequence length="312" mass="32449">MRLIFAGTPAPAVTVLRSLLDSSHEVVAVLTRAPARAGRGRKLQPSGVEELARSRGIEVLTPSSLRDAAVAARLAELAPDAIPTVAYGRLVPPELLEIAPHGWINVHFSLLPAWRGAAPVQRALMAGDEVGGVSVFRIDEGLDTGPVFGTATRAFAPRETAGQALEALADVGAQLLGQVLAGLEAGRVVAVAQETDGVSLAPRLTVEDAQVRFAAPALAIDRLIRAVTPAPGAWTTWAGARLKLGPVELEPTVRDLAPGQLWADKKRVLVGTGSHAVRLGLVAPAGKAMMQADAWARGARLQPGALLGGEEN</sequence>
<dbReference type="CDD" id="cd08704">
    <property type="entry name" value="Met_tRNA_FMT_C"/>
    <property type="match status" value="1"/>
</dbReference>
<organism evidence="8 9">
    <name type="scientific">Buchananella hordeovulneris</name>
    <dbReference type="NCBI Taxonomy" id="52770"/>
    <lineage>
        <taxon>Bacteria</taxon>
        <taxon>Bacillati</taxon>
        <taxon>Actinomycetota</taxon>
        <taxon>Actinomycetes</taxon>
        <taxon>Actinomycetales</taxon>
        <taxon>Actinomycetaceae</taxon>
        <taxon>Buchananella</taxon>
    </lineage>
</organism>
<dbReference type="NCBIfam" id="TIGR00460">
    <property type="entry name" value="fmt"/>
    <property type="match status" value="1"/>
</dbReference>
<dbReference type="FunFam" id="3.40.50.12230:FF:000001">
    <property type="entry name" value="Methionyl-tRNA formyltransferase"/>
    <property type="match status" value="1"/>
</dbReference>
<evidence type="ECO:0000256" key="2">
    <source>
        <dbReference type="ARBA" id="ARBA00012261"/>
    </source>
</evidence>
<keyword evidence="9" id="KW-1185">Reference proteome</keyword>
<dbReference type="InterPro" id="IPR002376">
    <property type="entry name" value="Formyl_transf_N"/>
</dbReference>
<dbReference type="InterPro" id="IPR041711">
    <property type="entry name" value="Met-tRNA-FMT_N"/>
</dbReference>
<feature type="binding site" evidence="5">
    <location>
        <begin position="109"/>
        <end position="112"/>
    </location>
    <ligand>
        <name>(6S)-5,6,7,8-tetrahydrofolate</name>
        <dbReference type="ChEBI" id="CHEBI:57453"/>
    </ligand>
</feature>
<evidence type="ECO:0000313" key="8">
    <source>
        <dbReference type="EMBL" id="OKL52420.1"/>
    </source>
</evidence>
<dbReference type="InterPro" id="IPR044135">
    <property type="entry name" value="Met-tRNA-FMT_C"/>
</dbReference>
<dbReference type="InterPro" id="IPR036477">
    <property type="entry name" value="Formyl_transf_N_sf"/>
</dbReference>
<dbReference type="InParanoid" id="A0A1Q5PYF3"/>
<dbReference type="InterPro" id="IPR005793">
    <property type="entry name" value="Formyl_trans_C"/>
</dbReference>
<proteinExistence type="inferred from homology"/>
<dbReference type="Pfam" id="PF00551">
    <property type="entry name" value="Formyl_trans_N"/>
    <property type="match status" value="1"/>
</dbReference>
<dbReference type="FunCoup" id="A0A1Q5PYF3">
    <property type="interactions" value="234"/>
</dbReference>
<comment type="catalytic activity">
    <reaction evidence="5">
        <text>L-methionyl-tRNA(fMet) + (6R)-10-formyltetrahydrofolate = N-formyl-L-methionyl-tRNA(fMet) + (6S)-5,6,7,8-tetrahydrofolate + H(+)</text>
        <dbReference type="Rhea" id="RHEA:24380"/>
        <dbReference type="Rhea" id="RHEA-COMP:9952"/>
        <dbReference type="Rhea" id="RHEA-COMP:9953"/>
        <dbReference type="ChEBI" id="CHEBI:15378"/>
        <dbReference type="ChEBI" id="CHEBI:57453"/>
        <dbReference type="ChEBI" id="CHEBI:78530"/>
        <dbReference type="ChEBI" id="CHEBI:78844"/>
        <dbReference type="ChEBI" id="CHEBI:195366"/>
        <dbReference type="EC" id="2.1.2.9"/>
    </reaction>
</comment>
<dbReference type="EC" id="2.1.2.9" evidence="2 5"/>
<name>A0A1Q5PYF3_9ACTO</name>
<dbReference type="STRING" id="52770.BSZ40_02805"/>
<feature type="domain" description="Formyl transferase N-terminal" evidence="6">
    <location>
        <begin position="2"/>
        <end position="180"/>
    </location>
</feature>
<evidence type="ECO:0000259" key="7">
    <source>
        <dbReference type="Pfam" id="PF02911"/>
    </source>
</evidence>
<dbReference type="PANTHER" id="PTHR11138">
    <property type="entry name" value="METHIONYL-TRNA FORMYLTRANSFERASE"/>
    <property type="match status" value="1"/>
</dbReference>
<dbReference type="SUPFAM" id="SSF53328">
    <property type="entry name" value="Formyltransferase"/>
    <property type="match status" value="1"/>
</dbReference>
<dbReference type="OrthoDB" id="9802815at2"/>
<comment type="similarity">
    <text evidence="1 5">Belongs to the Fmt family.</text>
</comment>
<dbReference type="Pfam" id="PF02911">
    <property type="entry name" value="Formyl_trans_C"/>
    <property type="match status" value="1"/>
</dbReference>
<comment type="caution">
    <text evidence="8">The sequence shown here is derived from an EMBL/GenBank/DDBJ whole genome shotgun (WGS) entry which is preliminary data.</text>
</comment>
<dbReference type="PANTHER" id="PTHR11138:SF5">
    <property type="entry name" value="METHIONYL-TRNA FORMYLTRANSFERASE, MITOCHONDRIAL"/>
    <property type="match status" value="1"/>
</dbReference>
<feature type="domain" description="Formyl transferase C-terminal" evidence="7">
    <location>
        <begin position="204"/>
        <end position="299"/>
    </location>
</feature>
<accession>A0A1Q5PYF3</accession>
<dbReference type="Gene3D" id="3.40.50.12230">
    <property type="match status" value="1"/>
</dbReference>
<evidence type="ECO:0000256" key="5">
    <source>
        <dbReference type="HAMAP-Rule" id="MF_00182"/>
    </source>
</evidence>